<evidence type="ECO:0000313" key="2">
    <source>
        <dbReference type="EMBL" id="KIA65485.1"/>
    </source>
</evidence>
<keyword evidence="3" id="KW-1185">Reference proteome</keyword>
<dbReference type="Proteomes" id="UP000031364">
    <property type="component" value="Unassembled WGS sequence"/>
</dbReference>
<proteinExistence type="predicted"/>
<dbReference type="PANTHER" id="PTHR22916">
    <property type="entry name" value="GLYCOSYLTRANSFERASE"/>
    <property type="match status" value="1"/>
</dbReference>
<dbReference type="Pfam" id="PF00535">
    <property type="entry name" value="Glycos_transf_2"/>
    <property type="match status" value="1"/>
</dbReference>
<dbReference type="InterPro" id="IPR029044">
    <property type="entry name" value="Nucleotide-diphossugar_trans"/>
</dbReference>
<accession>A0ABR4ZJJ8</accession>
<organism evidence="2 3">
    <name type="scientific">Nocardia vulneris</name>
    <dbReference type="NCBI Taxonomy" id="1141657"/>
    <lineage>
        <taxon>Bacteria</taxon>
        <taxon>Bacillati</taxon>
        <taxon>Actinomycetota</taxon>
        <taxon>Actinomycetes</taxon>
        <taxon>Mycobacteriales</taxon>
        <taxon>Nocardiaceae</taxon>
        <taxon>Nocardia</taxon>
    </lineage>
</organism>
<name>A0ABR4ZJJ8_9NOCA</name>
<dbReference type="Gene3D" id="3.90.550.10">
    <property type="entry name" value="Spore Coat Polysaccharide Biosynthesis Protein SpsA, Chain A"/>
    <property type="match status" value="1"/>
</dbReference>
<dbReference type="CDD" id="cd00761">
    <property type="entry name" value="Glyco_tranf_GTA_type"/>
    <property type="match status" value="1"/>
</dbReference>
<protein>
    <submittedName>
        <fullName evidence="2">Glycosyl transferase</fullName>
    </submittedName>
</protein>
<comment type="caution">
    <text evidence="2">The sequence shown here is derived from an EMBL/GenBank/DDBJ whole genome shotgun (WGS) entry which is preliminary data.</text>
</comment>
<sequence length="282" mass="30242">MTELSICVPAYNAGRTLAATMRSILAQDVECELVVLDNASSDETPAIARSFDDARVRVFRNERVLPIGANWNAAIRHSTGRLVKVVCADDVLLPGSLAAQLAVMADPAISISSAKFQVIDEGGAVLETGLGLPGLLGPHPAGPVLRTIVRAGPAEFGPTAAAMFRRAHFDQVGGLRGDLVFPMDVDLFGRIASLGHFFGMPGVLAAWRNSTFNLCSQTSTVSKLVELLRFHHRIAGEYPQHVGHRDVLAADGRLVRTALHRAQVRARAVTGDLVARARRTRT</sequence>
<gene>
    <name evidence="2" type="ORF">FG87_07645</name>
</gene>
<dbReference type="PANTHER" id="PTHR22916:SF3">
    <property type="entry name" value="UDP-GLCNAC:BETAGAL BETA-1,3-N-ACETYLGLUCOSAMINYLTRANSFERASE-LIKE PROTEIN 1"/>
    <property type="match status" value="1"/>
</dbReference>
<dbReference type="RefSeq" id="WP_043666789.1">
    <property type="nucleotide sequence ID" value="NZ_BDCI01000017.1"/>
</dbReference>
<evidence type="ECO:0000313" key="3">
    <source>
        <dbReference type="Proteomes" id="UP000031364"/>
    </source>
</evidence>
<dbReference type="EMBL" id="JNFP01000007">
    <property type="protein sequence ID" value="KIA65485.1"/>
    <property type="molecule type" value="Genomic_DNA"/>
</dbReference>
<reference evidence="2 3" key="1">
    <citation type="journal article" date="2014" name="Int. J. Syst. Evol. Microbiol.">
        <title>Nocardia vulneris sp. nov., isolated from wounds of human patients in North America.</title>
        <authorList>
            <person name="Lasker B.A."/>
            <person name="Bell M."/>
            <person name="Klenk H.P."/>
            <person name="Sproer C."/>
            <person name="Schumann C."/>
            <person name="Schumann P."/>
            <person name="Brown J.M."/>
        </authorList>
    </citation>
    <scope>NUCLEOTIDE SEQUENCE [LARGE SCALE GENOMIC DNA]</scope>
    <source>
        <strain evidence="2 3">W9851</strain>
    </source>
</reference>
<evidence type="ECO:0000259" key="1">
    <source>
        <dbReference type="Pfam" id="PF00535"/>
    </source>
</evidence>
<dbReference type="SUPFAM" id="SSF53448">
    <property type="entry name" value="Nucleotide-diphospho-sugar transferases"/>
    <property type="match status" value="1"/>
</dbReference>
<dbReference type="InterPro" id="IPR001173">
    <property type="entry name" value="Glyco_trans_2-like"/>
</dbReference>
<feature type="domain" description="Glycosyltransferase 2-like" evidence="1">
    <location>
        <begin position="5"/>
        <end position="171"/>
    </location>
</feature>
<keyword evidence="2" id="KW-0808">Transferase</keyword>
<dbReference type="GO" id="GO:0016740">
    <property type="term" value="F:transferase activity"/>
    <property type="evidence" value="ECO:0007669"/>
    <property type="project" value="UniProtKB-KW"/>
</dbReference>